<name>A0A2T7PXK1_POMCA</name>
<keyword evidence="1" id="KW-0732">Signal</keyword>
<comment type="caution">
    <text evidence="2">The sequence shown here is derived from an EMBL/GenBank/DDBJ whole genome shotgun (WGS) entry which is preliminary data.</text>
</comment>
<evidence type="ECO:0000313" key="2">
    <source>
        <dbReference type="EMBL" id="PVD38153.1"/>
    </source>
</evidence>
<organism evidence="2 3">
    <name type="scientific">Pomacea canaliculata</name>
    <name type="common">Golden apple snail</name>
    <dbReference type="NCBI Taxonomy" id="400727"/>
    <lineage>
        <taxon>Eukaryota</taxon>
        <taxon>Metazoa</taxon>
        <taxon>Spiralia</taxon>
        <taxon>Lophotrochozoa</taxon>
        <taxon>Mollusca</taxon>
        <taxon>Gastropoda</taxon>
        <taxon>Caenogastropoda</taxon>
        <taxon>Architaenioglossa</taxon>
        <taxon>Ampullarioidea</taxon>
        <taxon>Ampullariidae</taxon>
        <taxon>Pomacea</taxon>
    </lineage>
</organism>
<dbReference type="EMBL" id="PZQS01000001">
    <property type="protein sequence ID" value="PVD38153.1"/>
    <property type="molecule type" value="Genomic_DNA"/>
</dbReference>
<evidence type="ECO:0000313" key="3">
    <source>
        <dbReference type="Proteomes" id="UP000245119"/>
    </source>
</evidence>
<reference evidence="2 3" key="1">
    <citation type="submission" date="2018-04" db="EMBL/GenBank/DDBJ databases">
        <title>The genome of golden apple snail Pomacea canaliculata provides insight into stress tolerance and invasive adaptation.</title>
        <authorList>
            <person name="Liu C."/>
            <person name="Liu B."/>
            <person name="Ren Y."/>
            <person name="Zhang Y."/>
            <person name="Wang H."/>
            <person name="Li S."/>
            <person name="Jiang F."/>
            <person name="Yin L."/>
            <person name="Zhang G."/>
            <person name="Qian W."/>
            <person name="Fan W."/>
        </authorList>
    </citation>
    <scope>NUCLEOTIDE SEQUENCE [LARGE SCALE GENOMIC DNA]</scope>
    <source>
        <strain evidence="2">SZHN2017</strain>
        <tissue evidence="2">Muscle</tissue>
    </source>
</reference>
<proteinExistence type="predicted"/>
<gene>
    <name evidence="2" type="ORF">C0Q70_00764</name>
</gene>
<evidence type="ECO:0000256" key="1">
    <source>
        <dbReference type="SAM" id="SignalP"/>
    </source>
</evidence>
<dbReference type="Proteomes" id="UP000245119">
    <property type="component" value="Linkage Group LG1"/>
</dbReference>
<accession>A0A2T7PXK1</accession>
<feature type="chain" id="PRO_5015469889" description="Secreted protein" evidence="1">
    <location>
        <begin position="21"/>
        <end position="117"/>
    </location>
</feature>
<evidence type="ECO:0008006" key="4">
    <source>
        <dbReference type="Google" id="ProtNLM"/>
    </source>
</evidence>
<feature type="signal peptide" evidence="1">
    <location>
        <begin position="1"/>
        <end position="20"/>
    </location>
</feature>
<dbReference type="AlphaFoldDB" id="A0A2T7PXK1"/>
<protein>
    <recommendedName>
        <fullName evidence="4">Secreted protein</fullName>
    </recommendedName>
</protein>
<keyword evidence="3" id="KW-1185">Reference proteome</keyword>
<sequence>MFYLVLVMFSQVLTPSPRLAGRLLCYVTQCRSPGMCRQLVDMLLGLWAASQPGGPPCTTTTWRLLLSGPLVSTDEDAERPTFGFSPLAHSVVCLPRYLRVRAEMMTTTMEPTAPLDE</sequence>